<feature type="compositionally biased region" description="Polar residues" evidence="4">
    <location>
        <begin position="710"/>
        <end position="742"/>
    </location>
</feature>
<feature type="compositionally biased region" description="Low complexity" evidence="4">
    <location>
        <begin position="697"/>
        <end position="709"/>
    </location>
</feature>
<evidence type="ECO:0000256" key="3">
    <source>
        <dbReference type="PROSITE-ProRule" id="PRU00221"/>
    </source>
</evidence>
<dbReference type="InterPro" id="IPR019775">
    <property type="entry name" value="WD40_repeat_CS"/>
</dbReference>
<evidence type="ECO:0000256" key="1">
    <source>
        <dbReference type="ARBA" id="ARBA00022574"/>
    </source>
</evidence>
<protein>
    <submittedName>
        <fullName evidence="5">Putative WD repeat protein</fullName>
    </submittedName>
</protein>
<feature type="compositionally biased region" description="Low complexity" evidence="4">
    <location>
        <begin position="613"/>
        <end position="626"/>
    </location>
</feature>
<feature type="repeat" description="WD" evidence="3">
    <location>
        <begin position="232"/>
        <end position="272"/>
    </location>
</feature>
<feature type="region of interest" description="Disordered" evidence="4">
    <location>
        <begin position="656"/>
        <end position="751"/>
    </location>
</feature>
<evidence type="ECO:0000313" key="6">
    <source>
        <dbReference type="Proteomes" id="UP000324800"/>
    </source>
</evidence>
<organism evidence="5 6">
    <name type="scientific">Streblomastix strix</name>
    <dbReference type="NCBI Taxonomy" id="222440"/>
    <lineage>
        <taxon>Eukaryota</taxon>
        <taxon>Metamonada</taxon>
        <taxon>Preaxostyla</taxon>
        <taxon>Oxymonadida</taxon>
        <taxon>Streblomastigidae</taxon>
        <taxon>Streblomastix</taxon>
    </lineage>
</organism>
<dbReference type="InterPro" id="IPR040324">
    <property type="entry name" value="WDR44/Dgr2"/>
</dbReference>
<feature type="region of interest" description="Disordered" evidence="4">
    <location>
        <begin position="611"/>
        <end position="631"/>
    </location>
</feature>
<dbReference type="PANTHER" id="PTHR14221">
    <property type="entry name" value="WD REPEAT DOMAIN 44"/>
    <property type="match status" value="1"/>
</dbReference>
<proteinExistence type="predicted"/>
<keyword evidence="2" id="KW-0677">Repeat</keyword>
<dbReference type="SMART" id="SM00320">
    <property type="entry name" value="WD40"/>
    <property type="match status" value="7"/>
</dbReference>
<evidence type="ECO:0000256" key="4">
    <source>
        <dbReference type="SAM" id="MobiDB-lite"/>
    </source>
</evidence>
<comment type="caution">
    <text evidence="5">The sequence shown here is derived from an EMBL/GenBank/DDBJ whole genome shotgun (WGS) entry which is preliminary data.</text>
</comment>
<gene>
    <name evidence="5" type="ORF">EZS28_015230</name>
</gene>
<sequence length="751" mass="83404">MSGKLPQTKPLLDDPSFIDPDNPSFIITNLDNPHERIRVDLYVPPSVSAHPLTDEAQRRGMVVETFGIEEQRRLQAELLLQDEEERKERKKAKTKAEENSRKSGKPKTNAALPAKIRYTPPVLTKTKVKPRKLSAKDYKGLCCIQELNFHKEAIWTAKFSPDGMYLATGGKDGTLRVFQTKKDVIGMSNANPTTISVTGVSTSVNTQGLIPDFFPTDRSAYEVFDRKPLQEYQEHQSQILEVSWAANGFLISASMDNSLRLWHITRSQSLRTLAHPDFVTCADFNPQDNGYCVTGCLDRRVRIWNVRESKVLYRVDLRDFVTAVRFSPDGTMIFAGTFKGKCIVLAALGLGLITSLEVRSKSGKNRDKKVTGIDFPPTGGLFLVTTNDSRIRTYSLPNFEPTVKYIGIENQTAQIKASYSPHGRFVISGSENNECFIFDTESRYVPGINPSFTFYRKDHNETCQHFTAHNSICTCALFAPIGFPGQHLRSPIQITGNDTGQQKSDSTLSSSAQSALITSAEANEATRMDVCGQVIVTTSQTGEIRVWRNFSAGFAKAVCQENKAHLEAQNATVRAQQTAAREAQLVQLREKEKEKIIQDQQQIMIVVREGGAPSSNQQSQSNPPQQKQISDTNPVIAQPRIQPPAIPPPLQHIQGHVTQIQSQSHASSEQQNSTTKNSLAKPALKVPNRPPPPNPKQQNINSSSTTQSQGTVQRPSQQNIQETLVNQIAEYTQPSQQASNQTPKDEGSTFN</sequence>
<dbReference type="EMBL" id="SNRW01003662">
    <property type="protein sequence ID" value="KAA6389243.1"/>
    <property type="molecule type" value="Genomic_DNA"/>
</dbReference>
<feature type="repeat" description="WD" evidence="3">
    <location>
        <begin position="147"/>
        <end position="179"/>
    </location>
</feature>
<dbReference type="OrthoDB" id="408728at2759"/>
<name>A0A5J4W407_9EUKA</name>
<dbReference type="InterPro" id="IPR001680">
    <property type="entry name" value="WD40_rpt"/>
</dbReference>
<dbReference type="Pfam" id="PF00400">
    <property type="entry name" value="WD40"/>
    <property type="match status" value="4"/>
</dbReference>
<dbReference type="PROSITE" id="PS00678">
    <property type="entry name" value="WD_REPEATS_1"/>
    <property type="match status" value="1"/>
</dbReference>
<dbReference type="SUPFAM" id="SSF50978">
    <property type="entry name" value="WD40 repeat-like"/>
    <property type="match status" value="1"/>
</dbReference>
<keyword evidence="1 3" id="KW-0853">WD repeat</keyword>
<dbReference type="AlphaFoldDB" id="A0A5J4W407"/>
<feature type="repeat" description="WD" evidence="3">
    <location>
        <begin position="272"/>
        <end position="314"/>
    </location>
</feature>
<dbReference type="InterPro" id="IPR015943">
    <property type="entry name" value="WD40/YVTN_repeat-like_dom_sf"/>
</dbReference>
<dbReference type="InterPro" id="IPR036322">
    <property type="entry name" value="WD40_repeat_dom_sf"/>
</dbReference>
<dbReference type="Gene3D" id="2.130.10.10">
    <property type="entry name" value="YVTN repeat-like/Quinoprotein amine dehydrogenase"/>
    <property type="match status" value="1"/>
</dbReference>
<accession>A0A5J4W407</accession>
<dbReference type="PROSITE" id="PS50082">
    <property type="entry name" value="WD_REPEATS_2"/>
    <property type="match status" value="3"/>
</dbReference>
<dbReference type="PANTHER" id="PTHR14221:SF0">
    <property type="entry name" value="WD REPEAT-CONTAINING PROTEIN 44"/>
    <property type="match status" value="1"/>
</dbReference>
<reference evidence="5 6" key="1">
    <citation type="submission" date="2019-03" db="EMBL/GenBank/DDBJ databases">
        <title>Single cell metagenomics reveals metabolic interactions within the superorganism composed of flagellate Streblomastix strix and complex community of Bacteroidetes bacteria on its surface.</title>
        <authorList>
            <person name="Treitli S.C."/>
            <person name="Kolisko M."/>
            <person name="Husnik F."/>
            <person name="Keeling P."/>
            <person name="Hampl V."/>
        </authorList>
    </citation>
    <scope>NUCLEOTIDE SEQUENCE [LARGE SCALE GENOMIC DNA]</scope>
    <source>
        <strain evidence="5">ST1C</strain>
    </source>
</reference>
<dbReference type="Proteomes" id="UP000324800">
    <property type="component" value="Unassembled WGS sequence"/>
</dbReference>
<dbReference type="PROSITE" id="PS50294">
    <property type="entry name" value="WD_REPEATS_REGION"/>
    <property type="match status" value="3"/>
</dbReference>
<feature type="region of interest" description="Disordered" evidence="4">
    <location>
        <begin position="84"/>
        <end position="109"/>
    </location>
</feature>
<evidence type="ECO:0000313" key="5">
    <source>
        <dbReference type="EMBL" id="KAA6389243.1"/>
    </source>
</evidence>
<feature type="compositionally biased region" description="Polar residues" evidence="4">
    <location>
        <begin position="656"/>
        <end position="678"/>
    </location>
</feature>
<evidence type="ECO:0000256" key="2">
    <source>
        <dbReference type="ARBA" id="ARBA00022737"/>
    </source>
</evidence>